<evidence type="ECO:0000256" key="1">
    <source>
        <dbReference type="ARBA" id="ARBA00004141"/>
    </source>
</evidence>
<evidence type="ECO:0000259" key="7">
    <source>
        <dbReference type="Pfam" id="PF01061"/>
    </source>
</evidence>
<dbReference type="GO" id="GO:0005886">
    <property type="term" value="C:plasma membrane"/>
    <property type="evidence" value="ECO:0007669"/>
    <property type="project" value="UniProtKB-ARBA"/>
</dbReference>
<keyword evidence="2" id="KW-0813">Transport</keyword>
<evidence type="ECO:0000256" key="5">
    <source>
        <dbReference type="ARBA" id="ARBA00023136"/>
    </source>
</evidence>
<organism evidence="8 9">
    <name type="scientific">Lactuca saligna</name>
    <name type="common">Willowleaf lettuce</name>
    <dbReference type="NCBI Taxonomy" id="75948"/>
    <lineage>
        <taxon>Eukaryota</taxon>
        <taxon>Viridiplantae</taxon>
        <taxon>Streptophyta</taxon>
        <taxon>Embryophyta</taxon>
        <taxon>Tracheophyta</taxon>
        <taxon>Spermatophyta</taxon>
        <taxon>Magnoliopsida</taxon>
        <taxon>eudicotyledons</taxon>
        <taxon>Gunneridae</taxon>
        <taxon>Pentapetalae</taxon>
        <taxon>asterids</taxon>
        <taxon>campanulids</taxon>
        <taxon>Asterales</taxon>
        <taxon>Asteraceae</taxon>
        <taxon>Cichorioideae</taxon>
        <taxon>Cichorieae</taxon>
        <taxon>Lactucinae</taxon>
        <taxon>Lactuca</taxon>
    </lineage>
</organism>
<evidence type="ECO:0000256" key="2">
    <source>
        <dbReference type="ARBA" id="ARBA00022448"/>
    </source>
</evidence>
<evidence type="ECO:0000256" key="4">
    <source>
        <dbReference type="ARBA" id="ARBA00022989"/>
    </source>
</evidence>
<evidence type="ECO:0000256" key="6">
    <source>
        <dbReference type="SAM" id="Phobius"/>
    </source>
</evidence>
<dbReference type="Pfam" id="PF01061">
    <property type="entry name" value="ABC2_membrane"/>
    <property type="match status" value="1"/>
</dbReference>
<comment type="subcellular location">
    <subcellularLocation>
        <location evidence="1">Membrane</location>
        <topology evidence="1">Multi-pass membrane protein</topology>
    </subcellularLocation>
</comment>
<accession>A0AA36A4K1</accession>
<keyword evidence="5 6" id="KW-0472">Membrane</keyword>
<sequence>MYSAVPYAIAQGLVEIPYIAAQTILYGITTYFMIKFQRTIGKFFLYIAFMFLTFTYFTFYGMLAIGLAPSQKMADLIPGWWIWFYYLCPITWTLQGLIGSQLADVEEPIIGPGGFQSAASLFPLQHRSSSYFLFPLKQNHLPQQSIVYKFVKSWELPRLLDRFKSAEGFLFVQDDMILNYWNLVQADKNKLWITDKNHLPQPAASLSSLDHRIHHR</sequence>
<keyword evidence="9" id="KW-1185">Reference proteome</keyword>
<dbReference type="InterPro" id="IPR013525">
    <property type="entry name" value="ABC2_TM"/>
</dbReference>
<feature type="domain" description="ABC-2 type transporter transmembrane" evidence="7">
    <location>
        <begin position="1"/>
        <end position="75"/>
    </location>
</feature>
<dbReference type="PANTHER" id="PTHR19241">
    <property type="entry name" value="ATP-BINDING CASSETTE TRANSPORTER"/>
    <property type="match status" value="1"/>
</dbReference>
<dbReference type="AlphaFoldDB" id="A0AA36A4K1"/>
<evidence type="ECO:0000256" key="3">
    <source>
        <dbReference type="ARBA" id="ARBA00022692"/>
    </source>
</evidence>
<dbReference type="Proteomes" id="UP001177003">
    <property type="component" value="Chromosome 9"/>
</dbReference>
<keyword evidence="3 6" id="KW-0812">Transmembrane</keyword>
<dbReference type="EMBL" id="OX465085">
    <property type="protein sequence ID" value="CAI9303082.1"/>
    <property type="molecule type" value="Genomic_DNA"/>
</dbReference>
<reference evidence="8" key="1">
    <citation type="submission" date="2023-04" db="EMBL/GenBank/DDBJ databases">
        <authorList>
            <person name="Vijverberg K."/>
            <person name="Xiong W."/>
            <person name="Schranz E."/>
        </authorList>
    </citation>
    <scope>NUCLEOTIDE SEQUENCE</scope>
</reference>
<evidence type="ECO:0000313" key="8">
    <source>
        <dbReference type="EMBL" id="CAI9303082.1"/>
    </source>
</evidence>
<feature type="transmembrane region" description="Helical" evidence="6">
    <location>
        <begin position="43"/>
        <end position="68"/>
    </location>
</feature>
<gene>
    <name evidence="8" type="ORF">LSALG_LOCUS41543</name>
</gene>
<feature type="transmembrane region" description="Helical" evidence="6">
    <location>
        <begin position="80"/>
        <end position="98"/>
    </location>
</feature>
<dbReference type="GO" id="GO:0140359">
    <property type="term" value="F:ABC-type transporter activity"/>
    <property type="evidence" value="ECO:0007669"/>
    <property type="project" value="InterPro"/>
</dbReference>
<evidence type="ECO:0000313" key="9">
    <source>
        <dbReference type="Proteomes" id="UP001177003"/>
    </source>
</evidence>
<protein>
    <recommendedName>
        <fullName evidence="7">ABC-2 type transporter transmembrane domain-containing protein</fullName>
    </recommendedName>
</protein>
<feature type="transmembrane region" description="Helical" evidence="6">
    <location>
        <begin position="16"/>
        <end position="34"/>
    </location>
</feature>
<keyword evidence="4 6" id="KW-1133">Transmembrane helix</keyword>
<proteinExistence type="predicted"/>
<name>A0AA36A4K1_LACSI</name>